<dbReference type="InterPro" id="IPR050121">
    <property type="entry name" value="Cytochrome_P450_monoxygenase"/>
</dbReference>
<accession>A0A9W8TMQ4</accession>
<comment type="similarity">
    <text evidence="2 7">Belongs to the cytochrome P450 family.</text>
</comment>
<dbReference type="Pfam" id="PF00067">
    <property type="entry name" value="p450"/>
    <property type="match status" value="2"/>
</dbReference>
<dbReference type="InterPro" id="IPR036396">
    <property type="entry name" value="Cyt_P450_sf"/>
</dbReference>
<evidence type="ECO:0000313" key="8">
    <source>
        <dbReference type="EMBL" id="KAJ3576912.1"/>
    </source>
</evidence>
<name>A0A9W8TMQ4_9PEZI</name>
<feature type="binding site" description="axial binding residue" evidence="6">
    <location>
        <position position="442"/>
    </location>
    <ligand>
        <name>heme</name>
        <dbReference type="ChEBI" id="CHEBI:30413"/>
    </ligand>
    <ligandPart>
        <name>Fe</name>
        <dbReference type="ChEBI" id="CHEBI:18248"/>
    </ligandPart>
</feature>
<dbReference type="PRINTS" id="PR00463">
    <property type="entry name" value="EP450I"/>
</dbReference>
<keyword evidence="5 6" id="KW-0408">Iron</keyword>
<evidence type="ECO:0000256" key="1">
    <source>
        <dbReference type="ARBA" id="ARBA00001971"/>
    </source>
</evidence>
<dbReference type="InterPro" id="IPR001128">
    <property type="entry name" value="Cyt_P450"/>
</dbReference>
<sequence>MFGDVPDMKNHIRAGGGMFSWISSQVVAMNSPIIQVFLRPFSTPWVVVADFRESQDILMRRTREFDRGDDFADLVGGITPEHHIVMKSAKSEYKSHRRLIQDLMTPSFLNDAQKARLAKGHPFSAGDDFYKAALDAIWAVTFPFDLNDSVIATQHNLLASTDDIDTILPANIDDPAIFPVAQMKSAQKSILTITESLPYMRNARAVKEEMIKGELDKATARFEKNANKKPEASCAMDEILYRELAAAKKEKRTPVYHTRAIYDELFGLLVAGHDTTSTTAAWGLKLLSDHQSIQAKLRYAVCQGFPEAAAESRWPTAEEISKAHIPYLDATCEEIIRKSMTANGVMRKALVDTSILGHHIPKGTNVFFLGNGPDYVLPPVGNIPEELRSETCRTAKGRTGSWDPQDCAQFKPERWLVVEDGKEVFDATSGPLLTFGLGPRGCFGRRMAYLELKIALVLLVWNFKLRVAPQELSSYRPLEKLTYQPEQCYLKLKMA</sequence>
<dbReference type="PANTHER" id="PTHR24305:SF232">
    <property type="entry name" value="P450, PUTATIVE (EUROFUNG)-RELATED"/>
    <property type="match status" value="1"/>
</dbReference>
<dbReference type="EMBL" id="JANPWZ010000449">
    <property type="protein sequence ID" value="KAJ3576912.1"/>
    <property type="molecule type" value="Genomic_DNA"/>
</dbReference>
<dbReference type="PRINTS" id="PR00385">
    <property type="entry name" value="P450"/>
</dbReference>
<keyword evidence="7" id="KW-0560">Oxidoreductase</keyword>
<dbReference type="GO" id="GO:0016705">
    <property type="term" value="F:oxidoreductase activity, acting on paired donors, with incorporation or reduction of molecular oxygen"/>
    <property type="evidence" value="ECO:0007669"/>
    <property type="project" value="InterPro"/>
</dbReference>
<evidence type="ECO:0000256" key="7">
    <source>
        <dbReference type="RuleBase" id="RU000461"/>
    </source>
</evidence>
<dbReference type="Proteomes" id="UP001148614">
    <property type="component" value="Unassembled WGS sequence"/>
</dbReference>
<keyword evidence="4 6" id="KW-0479">Metal-binding</keyword>
<keyword evidence="9" id="KW-1185">Reference proteome</keyword>
<dbReference type="GO" id="GO:0004497">
    <property type="term" value="F:monooxygenase activity"/>
    <property type="evidence" value="ECO:0007669"/>
    <property type="project" value="UniProtKB-KW"/>
</dbReference>
<dbReference type="Gene3D" id="1.10.630.10">
    <property type="entry name" value="Cytochrome P450"/>
    <property type="match status" value="1"/>
</dbReference>
<comment type="cofactor">
    <cofactor evidence="1 6">
        <name>heme</name>
        <dbReference type="ChEBI" id="CHEBI:30413"/>
    </cofactor>
</comment>
<dbReference type="PROSITE" id="PS00086">
    <property type="entry name" value="CYTOCHROME_P450"/>
    <property type="match status" value="1"/>
</dbReference>
<dbReference type="AlphaFoldDB" id="A0A9W8TMQ4"/>
<evidence type="ECO:0000256" key="4">
    <source>
        <dbReference type="ARBA" id="ARBA00022723"/>
    </source>
</evidence>
<protein>
    <recommendedName>
        <fullName evidence="10">Cytochrome P450</fullName>
    </recommendedName>
</protein>
<organism evidence="8 9">
    <name type="scientific">Xylaria arbuscula</name>
    <dbReference type="NCBI Taxonomy" id="114810"/>
    <lineage>
        <taxon>Eukaryota</taxon>
        <taxon>Fungi</taxon>
        <taxon>Dikarya</taxon>
        <taxon>Ascomycota</taxon>
        <taxon>Pezizomycotina</taxon>
        <taxon>Sordariomycetes</taxon>
        <taxon>Xylariomycetidae</taxon>
        <taxon>Xylariales</taxon>
        <taxon>Xylariaceae</taxon>
        <taxon>Xylaria</taxon>
    </lineage>
</organism>
<evidence type="ECO:0000256" key="5">
    <source>
        <dbReference type="ARBA" id="ARBA00023004"/>
    </source>
</evidence>
<dbReference type="InterPro" id="IPR017972">
    <property type="entry name" value="Cyt_P450_CS"/>
</dbReference>
<evidence type="ECO:0000313" key="9">
    <source>
        <dbReference type="Proteomes" id="UP001148614"/>
    </source>
</evidence>
<dbReference type="GO" id="GO:0005506">
    <property type="term" value="F:iron ion binding"/>
    <property type="evidence" value="ECO:0007669"/>
    <property type="project" value="InterPro"/>
</dbReference>
<keyword evidence="7" id="KW-0503">Monooxygenase</keyword>
<evidence type="ECO:0000256" key="2">
    <source>
        <dbReference type="ARBA" id="ARBA00010617"/>
    </source>
</evidence>
<gene>
    <name evidence="8" type="ORF">NPX13_g3557</name>
</gene>
<dbReference type="VEuPathDB" id="FungiDB:F4678DRAFT_427979"/>
<evidence type="ECO:0008006" key="10">
    <source>
        <dbReference type="Google" id="ProtNLM"/>
    </source>
</evidence>
<dbReference type="InterPro" id="IPR002401">
    <property type="entry name" value="Cyt_P450_E_grp-I"/>
</dbReference>
<reference evidence="8" key="1">
    <citation type="submission" date="2022-07" db="EMBL/GenBank/DDBJ databases">
        <title>Genome Sequence of Xylaria arbuscula.</title>
        <authorList>
            <person name="Buettner E."/>
        </authorList>
    </citation>
    <scope>NUCLEOTIDE SEQUENCE</scope>
    <source>
        <strain evidence="8">VT107</strain>
    </source>
</reference>
<evidence type="ECO:0000256" key="3">
    <source>
        <dbReference type="ARBA" id="ARBA00022617"/>
    </source>
</evidence>
<dbReference type="PANTHER" id="PTHR24305">
    <property type="entry name" value="CYTOCHROME P450"/>
    <property type="match status" value="1"/>
</dbReference>
<evidence type="ECO:0000256" key="6">
    <source>
        <dbReference type="PIRSR" id="PIRSR602401-1"/>
    </source>
</evidence>
<dbReference type="GO" id="GO:0020037">
    <property type="term" value="F:heme binding"/>
    <property type="evidence" value="ECO:0007669"/>
    <property type="project" value="InterPro"/>
</dbReference>
<comment type="caution">
    <text evidence="8">The sequence shown here is derived from an EMBL/GenBank/DDBJ whole genome shotgun (WGS) entry which is preliminary data.</text>
</comment>
<proteinExistence type="inferred from homology"/>
<keyword evidence="3 6" id="KW-0349">Heme</keyword>
<dbReference type="SUPFAM" id="SSF48264">
    <property type="entry name" value="Cytochrome P450"/>
    <property type="match status" value="1"/>
</dbReference>